<keyword evidence="12" id="KW-0121">Carboxypeptidase</keyword>
<feature type="transmembrane region" description="Helical" evidence="10">
    <location>
        <begin position="21"/>
        <end position="37"/>
    </location>
</feature>
<keyword evidence="5" id="KW-0573">Peptidoglycan synthesis</keyword>
<accession>A0AA87A5H2</accession>
<keyword evidence="10" id="KW-1133">Transmembrane helix</keyword>
<sequence>MQRKKLGDEMRHAKKKSRKKFLWIIGIAIIIICFFLWKNDHGPNGMPSNYHADQVNLNVKAAVAIDAKNENVIYAKNANQSLPIASMTKLLTAYLTLKAIKEKKISWDTTVSPTQEIINLSSNPDYAGVPLSLGQKYTVRELYDAALIKSANNAARMLAIAVSGSETNFLNQMRQQANKWKLHNVKLVTVDGLPEKNKNFLGMTTTIENKMSANDMAIIARKLVTDYPEVLSTTKVAKSDFRNTLMTNSNKMLSGLSDYDPNYPVDGLKTGTTDGAGACFTCTMDKNNKRVITVILGAQNDNERFSETKKLLNYSFN</sequence>
<name>A0AA87A5H2_9LACO</name>
<dbReference type="GO" id="GO:0009252">
    <property type="term" value="P:peptidoglycan biosynthetic process"/>
    <property type="evidence" value="ECO:0007669"/>
    <property type="project" value="UniProtKB-KW"/>
</dbReference>
<evidence type="ECO:0000256" key="9">
    <source>
        <dbReference type="RuleBase" id="RU004016"/>
    </source>
</evidence>
<dbReference type="PANTHER" id="PTHR21581:SF11">
    <property type="entry name" value="D-ALANYL-D-ALANINE CARBOXYPEPTIDASE DACA"/>
    <property type="match status" value="1"/>
</dbReference>
<dbReference type="GO" id="GO:0071555">
    <property type="term" value="P:cell wall organization"/>
    <property type="evidence" value="ECO:0007669"/>
    <property type="project" value="UniProtKB-KW"/>
</dbReference>
<dbReference type="Gene3D" id="3.40.710.10">
    <property type="entry name" value="DD-peptidase/beta-lactamase superfamily"/>
    <property type="match status" value="1"/>
</dbReference>
<dbReference type="GO" id="GO:0008360">
    <property type="term" value="P:regulation of cell shape"/>
    <property type="evidence" value="ECO:0007669"/>
    <property type="project" value="UniProtKB-KW"/>
</dbReference>
<dbReference type="PANTHER" id="PTHR21581">
    <property type="entry name" value="D-ALANYL-D-ALANINE CARBOXYPEPTIDASE"/>
    <property type="match status" value="1"/>
</dbReference>
<dbReference type="SUPFAM" id="SSF56601">
    <property type="entry name" value="beta-lactamase/transpeptidase-like"/>
    <property type="match status" value="1"/>
</dbReference>
<dbReference type="InterPro" id="IPR012338">
    <property type="entry name" value="Beta-lactam/transpept-like"/>
</dbReference>
<proteinExistence type="inferred from homology"/>
<keyword evidence="10" id="KW-0472">Membrane</keyword>
<dbReference type="GO" id="GO:0006508">
    <property type="term" value="P:proteolysis"/>
    <property type="evidence" value="ECO:0007669"/>
    <property type="project" value="InterPro"/>
</dbReference>
<dbReference type="Pfam" id="PF00768">
    <property type="entry name" value="Peptidase_S11"/>
    <property type="match status" value="1"/>
</dbReference>
<evidence type="ECO:0000256" key="4">
    <source>
        <dbReference type="ARBA" id="ARBA00022960"/>
    </source>
</evidence>
<comment type="similarity">
    <text evidence="1 9">Belongs to the peptidase S11 family.</text>
</comment>
<evidence type="ECO:0000313" key="13">
    <source>
        <dbReference type="Proteomes" id="UP000003672"/>
    </source>
</evidence>
<evidence type="ECO:0000256" key="2">
    <source>
        <dbReference type="ARBA" id="ARBA00022729"/>
    </source>
</evidence>
<feature type="binding site" evidence="8">
    <location>
        <position position="269"/>
    </location>
    <ligand>
        <name>substrate</name>
    </ligand>
</feature>
<dbReference type="EC" id="3.4.16.4" evidence="12"/>
<feature type="active site" evidence="7">
    <location>
        <position position="150"/>
    </location>
</feature>
<evidence type="ECO:0000256" key="7">
    <source>
        <dbReference type="PIRSR" id="PIRSR618044-1"/>
    </source>
</evidence>
<dbReference type="AlphaFoldDB" id="A0AA87A5H2"/>
<gene>
    <name evidence="12" type="primary">dacA</name>
    <name evidence="12" type="ORF">HMPREF0514_11147</name>
</gene>
<dbReference type="PRINTS" id="PR00725">
    <property type="entry name" value="DADACBPTASE1"/>
</dbReference>
<evidence type="ECO:0000256" key="5">
    <source>
        <dbReference type="ARBA" id="ARBA00022984"/>
    </source>
</evidence>
<dbReference type="Proteomes" id="UP000003672">
    <property type="component" value="Unassembled WGS sequence"/>
</dbReference>
<comment type="caution">
    <text evidence="12">The sequence shown here is derived from an EMBL/GenBank/DDBJ whole genome shotgun (WGS) entry which is preliminary data.</text>
</comment>
<protein>
    <submittedName>
        <fullName evidence="12">Serine-type D-Ala-D-Ala carboxypeptidase</fullName>
        <ecNumber evidence="12">3.4.16.4</ecNumber>
    </submittedName>
</protein>
<evidence type="ECO:0000256" key="1">
    <source>
        <dbReference type="ARBA" id="ARBA00007164"/>
    </source>
</evidence>
<evidence type="ECO:0000259" key="11">
    <source>
        <dbReference type="Pfam" id="PF00768"/>
    </source>
</evidence>
<organism evidence="12 13">
    <name type="scientific">Lactobacillus paragasseri JV-V03</name>
    <dbReference type="NCBI Taxonomy" id="525326"/>
    <lineage>
        <taxon>Bacteria</taxon>
        <taxon>Bacillati</taxon>
        <taxon>Bacillota</taxon>
        <taxon>Bacilli</taxon>
        <taxon>Lactobacillales</taxon>
        <taxon>Lactobacillaceae</taxon>
        <taxon>Lactobacillus</taxon>
    </lineage>
</organism>
<evidence type="ECO:0000256" key="10">
    <source>
        <dbReference type="SAM" id="Phobius"/>
    </source>
</evidence>
<feature type="domain" description="Peptidase S11 D-alanyl-D-alanine carboxypeptidase A N-terminal" evidence="11">
    <location>
        <begin position="53"/>
        <end position="299"/>
    </location>
</feature>
<reference evidence="12 13" key="1">
    <citation type="submission" date="2010-06" db="EMBL/GenBank/DDBJ databases">
        <authorList>
            <person name="Muzny D."/>
            <person name="Qin X."/>
            <person name="Buhay C."/>
            <person name="Dugan-Rocha S."/>
            <person name="Ding Y."/>
            <person name="Chen G."/>
            <person name="Hawes A."/>
            <person name="Holder M."/>
            <person name="Jhangiani S."/>
            <person name="Johnson A."/>
            <person name="Khan Z."/>
            <person name="Li Z."/>
            <person name="Liu W."/>
            <person name="Liu X."/>
            <person name="Perez L."/>
            <person name="Shen H."/>
            <person name="Wang Q."/>
            <person name="Watt J."/>
            <person name="Xi L."/>
            <person name="Xin Y."/>
            <person name="Zhou J."/>
            <person name="Deng J."/>
            <person name="Jiang H."/>
            <person name="Liu Y."/>
            <person name="Qu J."/>
            <person name="Song X.-Z."/>
            <person name="Zhang L."/>
            <person name="Villasana D."/>
            <person name="Johnson A."/>
            <person name="Liu J."/>
            <person name="Liyanage D."/>
            <person name="Lorensuhewa L."/>
            <person name="Robinson T."/>
            <person name="Song A."/>
            <person name="Song B.-B."/>
            <person name="Dinh H."/>
            <person name="Thornton R."/>
            <person name="Coyle M."/>
            <person name="Francisco L."/>
            <person name="Jackson L."/>
            <person name="Javaid M."/>
            <person name="Korchina V."/>
            <person name="Kovar C."/>
            <person name="Mata R."/>
            <person name="Mathew T."/>
            <person name="Ngo R."/>
            <person name="Nguyen L."/>
            <person name="Nguyen N."/>
            <person name="Okwuonu G."/>
            <person name="Ongeri F."/>
            <person name="Pham C."/>
            <person name="Simmons D."/>
            <person name="Wilczek-Boney K."/>
            <person name="Hale W."/>
            <person name="Jakkamsetti A."/>
            <person name="Pham P."/>
            <person name="Ruth R."/>
            <person name="San Lucas F."/>
            <person name="Warren J."/>
            <person name="Zhang J."/>
            <person name="Zhao Z."/>
            <person name="Zhou C."/>
            <person name="Zhu D."/>
            <person name="Lee S."/>
            <person name="Bess C."/>
            <person name="Blankenburg K."/>
            <person name="Forbes L."/>
            <person name="Fu Q."/>
            <person name="Gubbala S."/>
            <person name="Hirani K."/>
            <person name="Jayaseelan J.C."/>
            <person name="Lara F."/>
            <person name="Munidasa M."/>
            <person name="Palculict T."/>
            <person name="Patil S."/>
            <person name="Pu L.-L."/>
            <person name="Saada N."/>
            <person name="Tang L."/>
            <person name="Weissenberger G."/>
            <person name="Zhu Y."/>
            <person name="Hemphill L."/>
            <person name="Shang Y."/>
            <person name="Youmans B."/>
            <person name="Ayvaz T."/>
            <person name="Ross M."/>
            <person name="Santibanez J."/>
            <person name="Aqrawi P."/>
            <person name="Gross S."/>
            <person name="Joshi V."/>
            <person name="Fowler G."/>
            <person name="Nazareth L."/>
            <person name="Reid J."/>
            <person name="Worley K."/>
            <person name="Petrosino J."/>
            <person name="Highlander S."/>
            <person name="Gibbs R."/>
        </authorList>
    </citation>
    <scope>NUCLEOTIDE SEQUENCE [LARGE SCALE GENOMIC DNA]</scope>
    <source>
        <strain evidence="12 13">JV-V03</strain>
    </source>
</reference>
<evidence type="ECO:0000313" key="12">
    <source>
        <dbReference type="EMBL" id="EFJ70703.1"/>
    </source>
</evidence>
<dbReference type="InterPro" id="IPR001967">
    <property type="entry name" value="Peptidase_S11_N"/>
</dbReference>
<keyword evidence="3 12" id="KW-0378">Hydrolase</keyword>
<evidence type="ECO:0000256" key="6">
    <source>
        <dbReference type="ARBA" id="ARBA00023316"/>
    </source>
</evidence>
<dbReference type="EMBL" id="ACGO02000001">
    <property type="protein sequence ID" value="EFJ70703.1"/>
    <property type="molecule type" value="Genomic_DNA"/>
</dbReference>
<keyword evidence="10" id="KW-0812">Transmembrane</keyword>
<keyword evidence="2" id="KW-0732">Signal</keyword>
<keyword evidence="6" id="KW-0961">Cell wall biogenesis/degradation</keyword>
<evidence type="ECO:0000256" key="3">
    <source>
        <dbReference type="ARBA" id="ARBA00022801"/>
    </source>
</evidence>
<keyword evidence="4" id="KW-0133">Cell shape</keyword>
<feature type="active site" description="Acyl-ester intermediate" evidence="7">
    <location>
        <position position="86"/>
    </location>
</feature>
<keyword evidence="12" id="KW-0645">Protease</keyword>
<dbReference type="GO" id="GO:0009002">
    <property type="term" value="F:serine-type D-Ala-D-Ala carboxypeptidase activity"/>
    <property type="evidence" value="ECO:0007669"/>
    <property type="project" value="UniProtKB-EC"/>
</dbReference>
<evidence type="ECO:0000256" key="8">
    <source>
        <dbReference type="PIRSR" id="PIRSR618044-2"/>
    </source>
</evidence>
<dbReference type="InterPro" id="IPR018044">
    <property type="entry name" value="Peptidase_S11"/>
</dbReference>
<feature type="active site" description="Proton acceptor" evidence="7">
    <location>
        <position position="89"/>
    </location>
</feature>